<protein>
    <submittedName>
        <fullName evidence="1">Uncharacterized protein</fullName>
    </submittedName>
</protein>
<accession>A0A0G0TA90</accession>
<evidence type="ECO:0000313" key="1">
    <source>
        <dbReference type="EMBL" id="KKR71706.1"/>
    </source>
</evidence>
<gene>
    <name evidence="1" type="ORF">UU14_C0021G0014</name>
</gene>
<proteinExistence type="predicted"/>
<sequence length="96" mass="10749">MKRIELQILFDKDSGGGSGDKAVKETFFGIPLDIWVKLDPVDRKLMAGVNCTQNPWEFDSEVVHEIITLGTSSIDPELLTPYILNKVEVARSQKSE</sequence>
<dbReference type="Proteomes" id="UP000034664">
    <property type="component" value="Unassembled WGS sequence"/>
</dbReference>
<comment type="caution">
    <text evidence="1">The sequence shown here is derived from an EMBL/GenBank/DDBJ whole genome shotgun (WGS) entry which is preliminary data.</text>
</comment>
<organism evidence="1 2">
    <name type="scientific">Candidatus Roizmanbacteria bacterium GW2011_GWB1_40_7</name>
    <dbReference type="NCBI Taxonomy" id="1618482"/>
    <lineage>
        <taxon>Bacteria</taxon>
        <taxon>Candidatus Roizmaniibacteriota</taxon>
    </lineage>
</organism>
<name>A0A0G0TA90_9BACT</name>
<evidence type="ECO:0000313" key="2">
    <source>
        <dbReference type="Proteomes" id="UP000034664"/>
    </source>
</evidence>
<dbReference type="EMBL" id="LBZM01000021">
    <property type="protein sequence ID" value="KKR71706.1"/>
    <property type="molecule type" value="Genomic_DNA"/>
</dbReference>
<dbReference type="AlphaFoldDB" id="A0A0G0TA90"/>
<reference evidence="1 2" key="1">
    <citation type="journal article" date="2015" name="Nature">
        <title>rRNA introns, odd ribosomes, and small enigmatic genomes across a large radiation of phyla.</title>
        <authorList>
            <person name="Brown C.T."/>
            <person name="Hug L.A."/>
            <person name="Thomas B.C."/>
            <person name="Sharon I."/>
            <person name="Castelle C.J."/>
            <person name="Singh A."/>
            <person name="Wilkins M.J."/>
            <person name="Williams K.H."/>
            <person name="Banfield J.F."/>
        </authorList>
    </citation>
    <scope>NUCLEOTIDE SEQUENCE [LARGE SCALE GENOMIC DNA]</scope>
</reference>